<sequence length="359" mass="38624">MGIKRKYVCASILLSFVSCDLSVLDKTKDVLSEVRGILESDAVKDVASGKAGFTVVSETKTSVTSLVPEGTEDVVGVSMPPVETGKKDNTVGTTNSIATGDFTEQNATTTSVASSVSGVAVSDVVGGSTYETGLSGYSSAVDITENSSSSFTSGSYSGEMITVEEYDSYGFGMTGSYGLMSNSMTEVEDEFDGDDDDTDRKEKRDSNIYDFYLKKTKGNVYNSLGLVKKIIGDYDSVNLYTTKYYSPLNLGETSEKANDKKELDKYTKEQLEKDLNELLGYLKEGQSSLESAKGVYKSDISAKNKLSELQTEVEKFIAEVETDGSAYDRTGTRQGQLSKMIGTLNTVKDLLNSGSNIGN</sequence>
<name>A0A386PMS5_9SPIR</name>
<keyword evidence="1" id="KW-0614">Plasmid</keyword>
<dbReference type="EMBL" id="CP028885">
    <property type="protein sequence ID" value="AYE36861.1"/>
    <property type="molecule type" value="Genomic_DNA"/>
</dbReference>
<dbReference type="RefSeq" id="WP_120104781.1">
    <property type="nucleotide sequence ID" value="NZ_CP028885.1"/>
</dbReference>
<dbReference type="PROSITE" id="PS51257">
    <property type="entry name" value="PROKAR_LIPOPROTEIN"/>
    <property type="match status" value="1"/>
</dbReference>
<dbReference type="KEGG" id="btur:DB313_05020"/>
<protein>
    <recommendedName>
        <fullName evidence="3">Fibronectin-binding protein</fullName>
    </recommendedName>
</protein>
<gene>
    <name evidence="1" type="ORF">DB313_05020</name>
</gene>
<geneLocation type="plasmid" evidence="1 2">
    <name>lp129</name>
</geneLocation>
<evidence type="ECO:0000313" key="1">
    <source>
        <dbReference type="EMBL" id="AYE36861.1"/>
    </source>
</evidence>
<accession>A0A386PMS5</accession>
<proteinExistence type="predicted"/>
<evidence type="ECO:0000313" key="2">
    <source>
        <dbReference type="Proteomes" id="UP000275571"/>
    </source>
</evidence>
<dbReference type="Proteomes" id="UP000275571">
    <property type="component" value="Plasmid lp129"/>
</dbReference>
<organism evidence="1 2">
    <name type="scientific">Borrelia turcica IST7</name>
    <dbReference type="NCBI Taxonomy" id="1104446"/>
    <lineage>
        <taxon>Bacteria</taxon>
        <taxon>Pseudomonadati</taxon>
        <taxon>Spirochaetota</taxon>
        <taxon>Spirochaetia</taxon>
        <taxon>Spirochaetales</taxon>
        <taxon>Borreliaceae</taxon>
        <taxon>Borrelia</taxon>
    </lineage>
</organism>
<dbReference type="CDD" id="cd22788">
    <property type="entry name" value="BBK32_C"/>
    <property type="match status" value="1"/>
</dbReference>
<reference evidence="1 2" key="1">
    <citation type="journal article" date="2018" name="Infect. Genet. Evol.">
        <title>Genome-wide analysis of Borrelia turcica and 'Candidatus Borrelia tachyglossi' shows relapsing fever-like genomes with unique genomic links to Lyme disease Borrelia.</title>
        <authorList>
            <person name="Gofton A.W."/>
            <person name="Margos G."/>
            <person name="Fingerle V."/>
            <person name="Hepner S."/>
            <person name="Loh S.M."/>
            <person name="Ryan U."/>
            <person name="Irwin P."/>
            <person name="Oskam C.L."/>
        </authorList>
    </citation>
    <scope>NUCLEOTIDE SEQUENCE [LARGE SCALE GENOMIC DNA]</scope>
    <source>
        <strain evidence="1 2">IST7</strain>
        <plasmid evidence="1">lp129</plasmid>
    </source>
</reference>
<keyword evidence="2" id="KW-1185">Reference proteome</keyword>
<dbReference type="OrthoDB" id="351354at2"/>
<evidence type="ECO:0008006" key="3">
    <source>
        <dbReference type="Google" id="ProtNLM"/>
    </source>
</evidence>
<dbReference type="AlphaFoldDB" id="A0A386PMS5"/>